<sequence>MRLIQYPKGEYARRLRTVLSAWPPSQKWRILKNYEGALYA</sequence>
<name>A0A8S5P0R4_9CAUD</name>
<dbReference type="EMBL" id="BK015293">
    <property type="protein sequence ID" value="DAD99811.1"/>
    <property type="molecule type" value="Genomic_DNA"/>
</dbReference>
<protein>
    <submittedName>
        <fullName evidence="1">Uncharacterized protein</fullName>
    </submittedName>
</protein>
<organism evidence="1">
    <name type="scientific">Siphoviridae sp. ct16C7</name>
    <dbReference type="NCBI Taxonomy" id="2825304"/>
    <lineage>
        <taxon>Viruses</taxon>
        <taxon>Duplodnaviria</taxon>
        <taxon>Heunggongvirae</taxon>
        <taxon>Uroviricota</taxon>
        <taxon>Caudoviricetes</taxon>
    </lineage>
</organism>
<accession>A0A8S5P0R4</accession>
<proteinExistence type="predicted"/>
<reference evidence="1" key="1">
    <citation type="journal article" date="2021" name="Proc. Natl. Acad. Sci. U.S.A.">
        <title>A Catalog of Tens of Thousands of Viruses from Human Metagenomes Reveals Hidden Associations with Chronic Diseases.</title>
        <authorList>
            <person name="Tisza M.J."/>
            <person name="Buck C.B."/>
        </authorList>
    </citation>
    <scope>NUCLEOTIDE SEQUENCE</scope>
    <source>
        <strain evidence="1">Ct16C7</strain>
    </source>
</reference>
<evidence type="ECO:0000313" key="1">
    <source>
        <dbReference type="EMBL" id="DAD99811.1"/>
    </source>
</evidence>